<comment type="caution">
    <text evidence="2">The sequence shown here is derived from an EMBL/GenBank/DDBJ whole genome shotgun (WGS) entry which is preliminary data.</text>
</comment>
<gene>
    <name evidence="2" type="ORF">FBBNIHIM_00940</name>
</gene>
<proteinExistence type="predicted"/>
<evidence type="ECO:0000313" key="3">
    <source>
        <dbReference type="Proteomes" id="UP001152651"/>
    </source>
</evidence>
<reference evidence="2" key="1">
    <citation type="submission" date="2022-05" db="EMBL/GenBank/DDBJ databases">
        <authorList>
            <person name="Blom J."/>
        </authorList>
    </citation>
    <scope>NUCLEOTIDE SEQUENCE</scope>
    <source>
        <strain evidence="2">Type strain: CPO20170097</strain>
    </source>
</reference>
<keyword evidence="1" id="KW-0812">Transmembrane</keyword>
<protein>
    <submittedName>
        <fullName evidence="2">Uncharacterized protein</fullName>
    </submittedName>
</protein>
<feature type="transmembrane region" description="Helical" evidence="1">
    <location>
        <begin position="28"/>
        <end position="47"/>
    </location>
</feature>
<keyword evidence="1" id="KW-1133">Transmembrane helix</keyword>
<evidence type="ECO:0000256" key="1">
    <source>
        <dbReference type="SAM" id="Phobius"/>
    </source>
</evidence>
<dbReference type="Proteomes" id="UP001152651">
    <property type="component" value="Unassembled WGS sequence"/>
</dbReference>
<organism evidence="2 3">
    <name type="scientific">Pseudocitrobacter vendiensis</name>
    <dbReference type="NCBI Taxonomy" id="2488306"/>
    <lineage>
        <taxon>Bacteria</taxon>
        <taxon>Pseudomonadati</taxon>
        <taxon>Pseudomonadota</taxon>
        <taxon>Gammaproteobacteria</taxon>
        <taxon>Enterobacterales</taxon>
        <taxon>Enterobacteriaceae</taxon>
        <taxon>Pseudocitrobacter</taxon>
    </lineage>
</organism>
<keyword evidence="3" id="KW-1185">Reference proteome</keyword>
<dbReference type="EMBL" id="CALSBS010000001">
    <property type="protein sequence ID" value="CAH6635383.1"/>
    <property type="molecule type" value="Genomic_DNA"/>
</dbReference>
<sequence>MFDFDMVGHRMMAFFIYRNFCRAQFSKLPVALFFASLSVIMLPDFLFSYR</sequence>
<name>A0ABN8T5J1_9ENTR</name>
<dbReference type="RefSeq" id="WP_253896655.1">
    <property type="nucleotide sequence ID" value="NZ_CALSBS010000001.1"/>
</dbReference>
<keyword evidence="1" id="KW-0472">Membrane</keyword>
<evidence type="ECO:0000313" key="2">
    <source>
        <dbReference type="EMBL" id="CAH6635383.1"/>
    </source>
</evidence>
<accession>A0ABN8T5J1</accession>